<sequence>MLKRDNLEMRYWILVALLNGLFTLVIHYAAPEMFGSTAYYAGVAICSLIALVITWRDPPGMLDNVLLFLFKWGIVASGLAFSVWGIGYKLEFWGEHNPDEVFSSAFDTILPNLAVLSGALILVSGWVFWRRR</sequence>
<protein>
    <submittedName>
        <fullName evidence="2">Uncharacterized protein</fullName>
    </submittedName>
</protein>
<name>A0A168QCT1_KLEPN</name>
<feature type="transmembrane region" description="Helical" evidence="1">
    <location>
        <begin position="65"/>
        <end position="88"/>
    </location>
</feature>
<dbReference type="EMBL" id="KU987453">
    <property type="protein sequence ID" value="ANC59684.1"/>
    <property type="molecule type" value="Genomic_DNA"/>
</dbReference>
<organism evidence="2">
    <name type="scientific">Klebsiella pneumoniae</name>
    <dbReference type="NCBI Taxonomy" id="573"/>
    <lineage>
        <taxon>Bacteria</taxon>
        <taxon>Pseudomonadati</taxon>
        <taxon>Pseudomonadota</taxon>
        <taxon>Gammaproteobacteria</taxon>
        <taxon>Enterobacterales</taxon>
        <taxon>Enterobacteriaceae</taxon>
        <taxon>Klebsiella/Raoultella group</taxon>
        <taxon>Klebsiella</taxon>
        <taxon>Klebsiella pneumoniae complex</taxon>
    </lineage>
</organism>
<keyword evidence="1" id="KW-0472">Membrane</keyword>
<feature type="transmembrane region" description="Helical" evidence="1">
    <location>
        <begin position="12"/>
        <end position="30"/>
    </location>
</feature>
<keyword evidence="1" id="KW-1133">Transmembrane helix</keyword>
<evidence type="ECO:0000313" key="2">
    <source>
        <dbReference type="EMBL" id="ANC59684.1"/>
    </source>
</evidence>
<evidence type="ECO:0000256" key="1">
    <source>
        <dbReference type="SAM" id="Phobius"/>
    </source>
</evidence>
<reference evidence="2" key="1">
    <citation type="submission" date="2016-03" db="EMBL/GenBank/DDBJ databases">
        <title>F5111 plasmid from K. peumoniae isloate 05K0261.</title>
        <authorList>
            <person name="Kang H.-Y."/>
            <person name="Kim S."/>
            <person name="Kim J."/>
        </authorList>
    </citation>
    <scope>NUCLEOTIDE SEQUENCE</scope>
    <source>
        <strain evidence="2">05K0261</strain>
        <plasmid evidence="2">F5111</plasmid>
    </source>
</reference>
<keyword evidence="2" id="KW-0614">Plasmid</keyword>
<accession>A0A168QCT1</accession>
<feature type="transmembrane region" description="Helical" evidence="1">
    <location>
        <begin position="108"/>
        <end position="129"/>
    </location>
</feature>
<feature type="transmembrane region" description="Helical" evidence="1">
    <location>
        <begin position="36"/>
        <end position="53"/>
    </location>
</feature>
<geneLocation type="plasmid" evidence="2">
    <name>F5111</name>
</geneLocation>
<dbReference type="AlphaFoldDB" id="A0A168QCT1"/>
<keyword evidence="1" id="KW-0812">Transmembrane</keyword>
<proteinExistence type="predicted"/>